<keyword evidence="5 9" id="KW-0997">Cell inner membrane</keyword>
<dbReference type="Pfam" id="PF26002">
    <property type="entry name" value="Beta-barrel_AprE"/>
    <property type="match status" value="1"/>
</dbReference>
<evidence type="ECO:0000256" key="6">
    <source>
        <dbReference type="ARBA" id="ARBA00022692"/>
    </source>
</evidence>
<keyword evidence="3 9" id="KW-0813">Transport</keyword>
<dbReference type="InterPro" id="IPR058781">
    <property type="entry name" value="HH_AprE-like"/>
</dbReference>
<keyword evidence="4 9" id="KW-1003">Cell membrane</keyword>
<sequence>MGQAIRAPARLGFLLILVFLGGFLAWGFLVPIAGGAIAPGVISPDGNRRTVQHLEGGIISELRVRDGDMVAAGQPLVVLEGLQARAVLNALRHRFRTLRATEARLMAEQNNATRLVFPPELASRSPDAELTTILTGQQALFAARRLAHASRRQVLGQRIEQSQEQIRGLEAQVASAKAQLGLIADELAGKKQLLRQGLVPRPDVLRLQRAEAEIGGQLGEHLAAIATARQAISEARMQILSLEADRLDQIAEQLEKLRPELADVGERLLASDDVLSRTVVTAPVSGTVVGLRFSTVGGVIRAGEAILDLVPAEETLLIDAHVAPLDIDVVQAGLVAQVRLTAYSSRGLPRIDGTVRTVSADRLTDQATGQSYYLARVEVPREALRELADQISLVPGMPAEVLVVRRQRTMVQYLMEPFLAAFRRSFREV</sequence>
<comment type="similarity">
    <text evidence="2 9">Belongs to the membrane fusion protein (MFP) (TC 8.A.1) family.</text>
</comment>
<protein>
    <recommendedName>
        <fullName evidence="9">Membrane fusion protein (MFP) family protein</fullName>
    </recommendedName>
</protein>
<keyword evidence="14" id="KW-1185">Reference proteome</keyword>
<dbReference type="Gene3D" id="2.40.50.100">
    <property type="match status" value="1"/>
</dbReference>
<name>A0A5B2TBU1_9PROT</name>
<dbReference type="AlphaFoldDB" id="A0A5B2TBU1"/>
<keyword evidence="6" id="KW-0812">Transmembrane</keyword>
<feature type="coiled-coil region" evidence="10">
    <location>
        <begin position="225"/>
        <end position="257"/>
    </location>
</feature>
<evidence type="ECO:0000256" key="10">
    <source>
        <dbReference type="SAM" id="Coils"/>
    </source>
</evidence>
<proteinExistence type="inferred from homology"/>
<evidence type="ECO:0000256" key="7">
    <source>
        <dbReference type="ARBA" id="ARBA00022989"/>
    </source>
</evidence>
<accession>A0A5B2TBU1</accession>
<evidence type="ECO:0000259" key="11">
    <source>
        <dbReference type="Pfam" id="PF25994"/>
    </source>
</evidence>
<feature type="domain" description="AprE-like beta-barrel" evidence="12">
    <location>
        <begin position="316"/>
        <end position="404"/>
    </location>
</feature>
<evidence type="ECO:0000256" key="1">
    <source>
        <dbReference type="ARBA" id="ARBA00004377"/>
    </source>
</evidence>
<keyword evidence="10" id="KW-0175">Coiled coil</keyword>
<keyword evidence="8" id="KW-0472">Membrane</keyword>
<dbReference type="EMBL" id="VUKA01000013">
    <property type="protein sequence ID" value="KAA2211987.1"/>
    <property type="molecule type" value="Genomic_DNA"/>
</dbReference>
<dbReference type="PRINTS" id="PR01490">
    <property type="entry name" value="RTXTOXIND"/>
</dbReference>
<organism evidence="13 14">
    <name type="scientific">Teichococcus oryzae</name>
    <dbReference type="NCBI Taxonomy" id="1608942"/>
    <lineage>
        <taxon>Bacteria</taxon>
        <taxon>Pseudomonadati</taxon>
        <taxon>Pseudomonadota</taxon>
        <taxon>Alphaproteobacteria</taxon>
        <taxon>Acetobacterales</taxon>
        <taxon>Roseomonadaceae</taxon>
        <taxon>Roseomonas</taxon>
    </lineage>
</organism>
<evidence type="ECO:0000313" key="14">
    <source>
        <dbReference type="Proteomes" id="UP000322110"/>
    </source>
</evidence>
<dbReference type="NCBIfam" id="TIGR01843">
    <property type="entry name" value="type_I_hlyD"/>
    <property type="match status" value="1"/>
</dbReference>
<evidence type="ECO:0000256" key="8">
    <source>
        <dbReference type="ARBA" id="ARBA00023136"/>
    </source>
</evidence>
<evidence type="ECO:0000259" key="12">
    <source>
        <dbReference type="Pfam" id="PF26002"/>
    </source>
</evidence>
<dbReference type="GO" id="GO:0005886">
    <property type="term" value="C:plasma membrane"/>
    <property type="evidence" value="ECO:0007669"/>
    <property type="project" value="UniProtKB-SubCell"/>
</dbReference>
<dbReference type="Proteomes" id="UP000322110">
    <property type="component" value="Unassembled WGS sequence"/>
</dbReference>
<evidence type="ECO:0000256" key="3">
    <source>
        <dbReference type="ARBA" id="ARBA00022448"/>
    </source>
</evidence>
<dbReference type="Pfam" id="PF25994">
    <property type="entry name" value="HH_AprE"/>
    <property type="match status" value="1"/>
</dbReference>
<comment type="subcellular location">
    <subcellularLocation>
        <location evidence="1 9">Cell inner membrane</location>
        <topology evidence="1 9">Single-pass membrane protein</topology>
    </subcellularLocation>
</comment>
<dbReference type="InterPro" id="IPR050739">
    <property type="entry name" value="MFP"/>
</dbReference>
<evidence type="ECO:0000256" key="9">
    <source>
        <dbReference type="RuleBase" id="RU365093"/>
    </source>
</evidence>
<dbReference type="OrthoDB" id="9810980at2"/>
<dbReference type="PANTHER" id="PTHR30386">
    <property type="entry name" value="MEMBRANE FUSION SUBUNIT OF EMRAB-TOLC MULTIDRUG EFFLUX PUMP"/>
    <property type="match status" value="1"/>
</dbReference>
<evidence type="ECO:0000256" key="4">
    <source>
        <dbReference type="ARBA" id="ARBA00022475"/>
    </source>
</evidence>
<dbReference type="InterPro" id="IPR058982">
    <property type="entry name" value="Beta-barrel_AprE"/>
</dbReference>
<dbReference type="Gene3D" id="2.40.30.170">
    <property type="match status" value="1"/>
</dbReference>
<gene>
    <name evidence="13" type="ORF">F0Q34_17460</name>
</gene>
<evidence type="ECO:0000313" key="13">
    <source>
        <dbReference type="EMBL" id="KAA2211987.1"/>
    </source>
</evidence>
<comment type="caution">
    <text evidence="13">The sequence shown here is derived from an EMBL/GenBank/DDBJ whole genome shotgun (WGS) entry which is preliminary data.</text>
</comment>
<feature type="coiled-coil region" evidence="10">
    <location>
        <begin position="152"/>
        <end position="179"/>
    </location>
</feature>
<dbReference type="GO" id="GO:0015031">
    <property type="term" value="P:protein transport"/>
    <property type="evidence" value="ECO:0007669"/>
    <property type="project" value="InterPro"/>
</dbReference>
<reference evidence="13 14" key="1">
    <citation type="journal article" date="2015" name="Int. J. Syst. Evol. Microbiol.">
        <title>Roseomonas oryzae sp. nov., isolated from paddy rhizosphere soil.</title>
        <authorList>
            <person name="Ramaprasad E.V."/>
            <person name="Sasikala Ch."/>
            <person name="Ramana Ch.V."/>
        </authorList>
    </citation>
    <scope>NUCLEOTIDE SEQUENCE [LARGE SCALE GENOMIC DNA]</scope>
    <source>
        <strain evidence="13 14">KCTC 42542</strain>
    </source>
</reference>
<keyword evidence="7" id="KW-1133">Transmembrane helix</keyword>
<dbReference type="InterPro" id="IPR010129">
    <property type="entry name" value="T1SS_HlyD"/>
</dbReference>
<dbReference type="PANTHER" id="PTHR30386:SF17">
    <property type="entry name" value="ALKALINE PROTEASE SECRETION PROTEIN APRE"/>
    <property type="match status" value="1"/>
</dbReference>
<evidence type="ECO:0000256" key="2">
    <source>
        <dbReference type="ARBA" id="ARBA00009477"/>
    </source>
</evidence>
<evidence type="ECO:0000256" key="5">
    <source>
        <dbReference type="ARBA" id="ARBA00022519"/>
    </source>
</evidence>
<feature type="domain" description="AprE-like long alpha-helical hairpin" evidence="11">
    <location>
        <begin position="84"/>
        <end position="274"/>
    </location>
</feature>